<organism evidence="2 3">
    <name type="scientific">Thioalbus denitrificans</name>
    <dbReference type="NCBI Taxonomy" id="547122"/>
    <lineage>
        <taxon>Bacteria</taxon>
        <taxon>Pseudomonadati</taxon>
        <taxon>Pseudomonadota</taxon>
        <taxon>Gammaproteobacteria</taxon>
        <taxon>Chromatiales</taxon>
        <taxon>Ectothiorhodospiraceae</taxon>
        <taxon>Thioalbus</taxon>
    </lineage>
</organism>
<dbReference type="EMBL" id="QPJY01000009">
    <property type="protein sequence ID" value="RCX26499.1"/>
    <property type="molecule type" value="Genomic_DNA"/>
</dbReference>
<dbReference type="InterPro" id="IPR000086">
    <property type="entry name" value="NUDIX_hydrolase_dom"/>
</dbReference>
<dbReference type="SUPFAM" id="SSF55811">
    <property type="entry name" value="Nudix"/>
    <property type="match status" value="1"/>
</dbReference>
<feature type="domain" description="Nudix hydrolase" evidence="1">
    <location>
        <begin position="1"/>
        <end position="155"/>
    </location>
</feature>
<evidence type="ECO:0000313" key="3">
    <source>
        <dbReference type="Proteomes" id="UP000252707"/>
    </source>
</evidence>
<keyword evidence="3" id="KW-1185">Reference proteome</keyword>
<protein>
    <submittedName>
        <fullName evidence="2">NUDIX domain-containing protein</fullName>
    </submittedName>
</protein>
<reference evidence="2 3" key="1">
    <citation type="submission" date="2018-07" db="EMBL/GenBank/DDBJ databases">
        <title>Genomic Encyclopedia of Type Strains, Phase IV (KMG-IV): sequencing the most valuable type-strain genomes for metagenomic binning, comparative biology and taxonomic classification.</title>
        <authorList>
            <person name="Goeker M."/>
        </authorList>
    </citation>
    <scope>NUCLEOTIDE SEQUENCE [LARGE SCALE GENOMIC DNA]</scope>
    <source>
        <strain evidence="2 3">DSM 26407</strain>
    </source>
</reference>
<evidence type="ECO:0000313" key="2">
    <source>
        <dbReference type="EMBL" id="RCX26499.1"/>
    </source>
</evidence>
<accession>A0A369BXZ3</accession>
<dbReference type="InterPro" id="IPR015797">
    <property type="entry name" value="NUDIX_hydrolase-like_dom_sf"/>
</dbReference>
<dbReference type="Gene3D" id="3.90.79.10">
    <property type="entry name" value="Nucleoside Triphosphate Pyrophosphohydrolase"/>
    <property type="match status" value="1"/>
</dbReference>
<dbReference type="GO" id="GO:0003824">
    <property type="term" value="F:catalytic activity"/>
    <property type="evidence" value="ECO:0007669"/>
    <property type="project" value="UniProtKB-ARBA"/>
</dbReference>
<sequence>MAQVYAVVYDENGRVLMAFKKAKGEYFHGEKTTPTTLNSAGQLVVPGGGLEFGESIADGSRREFREETGVDILKYADLVATKKFSKGAFGVGYYKVSADYEWALENDINGNILNRHNSDDELHQVGWLSHSQAVKTLKSGFSDKFVGKDDIMALKKRSKYAFDLSWYVIAIENYPYGKQTMNL</sequence>
<dbReference type="Pfam" id="PF00293">
    <property type="entry name" value="NUDIX"/>
    <property type="match status" value="1"/>
</dbReference>
<dbReference type="RefSeq" id="WP_114280582.1">
    <property type="nucleotide sequence ID" value="NZ_QPJY01000009.1"/>
</dbReference>
<dbReference type="OrthoDB" id="9810648at2"/>
<name>A0A369BXZ3_9GAMM</name>
<proteinExistence type="predicted"/>
<dbReference type="Proteomes" id="UP000252707">
    <property type="component" value="Unassembled WGS sequence"/>
</dbReference>
<dbReference type="PROSITE" id="PS51462">
    <property type="entry name" value="NUDIX"/>
    <property type="match status" value="1"/>
</dbReference>
<gene>
    <name evidence="2" type="ORF">DFQ59_10928</name>
</gene>
<dbReference type="CDD" id="cd02883">
    <property type="entry name" value="NUDIX_Hydrolase"/>
    <property type="match status" value="1"/>
</dbReference>
<comment type="caution">
    <text evidence="2">The sequence shown here is derived from an EMBL/GenBank/DDBJ whole genome shotgun (WGS) entry which is preliminary data.</text>
</comment>
<dbReference type="AlphaFoldDB" id="A0A369BXZ3"/>
<evidence type="ECO:0000259" key="1">
    <source>
        <dbReference type="PROSITE" id="PS51462"/>
    </source>
</evidence>